<proteinExistence type="predicted"/>
<evidence type="ECO:0000313" key="2">
    <source>
        <dbReference type="WBParaSite" id="ALUE_0001883001-mRNA-1"/>
    </source>
</evidence>
<dbReference type="WBParaSite" id="ALUE_0001883001-mRNA-1">
    <property type="protein sequence ID" value="ALUE_0001883001-mRNA-1"/>
    <property type="gene ID" value="ALUE_0001883001"/>
</dbReference>
<protein>
    <submittedName>
        <fullName evidence="2">DUF4536 domain-containing protein</fullName>
    </submittedName>
</protein>
<dbReference type="Proteomes" id="UP000036681">
    <property type="component" value="Unplaced"/>
</dbReference>
<accession>A0A0M3IJJ7</accession>
<reference evidence="2" key="1">
    <citation type="submission" date="2017-02" db="UniProtKB">
        <authorList>
            <consortium name="WormBaseParasite"/>
        </authorList>
    </citation>
    <scope>IDENTIFICATION</scope>
</reference>
<keyword evidence="1" id="KW-1185">Reference proteome</keyword>
<evidence type="ECO:0000313" key="1">
    <source>
        <dbReference type="Proteomes" id="UP000036681"/>
    </source>
</evidence>
<dbReference type="AlphaFoldDB" id="A0A0M3IJJ7"/>
<name>A0A0M3IJJ7_ASCLU</name>
<sequence>MSSENEEDIAQRLTSNPDCQPCRFTGTTAAFAIGTYILYHTRGGFYANQPIQKLCMRVIAAGAYYMSAARFIYLPPFKHLAPARRHEERHRQS</sequence>
<organism evidence="1 2">
    <name type="scientific">Ascaris lumbricoides</name>
    <name type="common">Giant roundworm</name>
    <dbReference type="NCBI Taxonomy" id="6252"/>
    <lineage>
        <taxon>Eukaryota</taxon>
        <taxon>Metazoa</taxon>
        <taxon>Ecdysozoa</taxon>
        <taxon>Nematoda</taxon>
        <taxon>Chromadorea</taxon>
        <taxon>Rhabditida</taxon>
        <taxon>Spirurina</taxon>
        <taxon>Ascaridomorpha</taxon>
        <taxon>Ascaridoidea</taxon>
        <taxon>Ascarididae</taxon>
        <taxon>Ascaris</taxon>
    </lineage>
</organism>